<dbReference type="InterPro" id="IPR002123">
    <property type="entry name" value="Plipid/glycerol_acylTrfase"/>
</dbReference>
<dbReference type="EMBL" id="JAOYFB010000041">
    <property type="protein sequence ID" value="KAK4044926.1"/>
    <property type="molecule type" value="Genomic_DNA"/>
</dbReference>
<dbReference type="CDD" id="cd07987">
    <property type="entry name" value="LPLAT_MGAT-like"/>
    <property type="match status" value="1"/>
</dbReference>
<dbReference type="Pfam" id="PF01553">
    <property type="entry name" value="Acyltransferase"/>
    <property type="match status" value="1"/>
</dbReference>
<dbReference type="SUPFAM" id="SSF69593">
    <property type="entry name" value="Glycerol-3-phosphate (1)-acyltransferase"/>
    <property type="match status" value="1"/>
</dbReference>
<organism evidence="3 4">
    <name type="scientific">Daphnia magna</name>
    <dbReference type="NCBI Taxonomy" id="35525"/>
    <lineage>
        <taxon>Eukaryota</taxon>
        <taxon>Metazoa</taxon>
        <taxon>Ecdysozoa</taxon>
        <taxon>Arthropoda</taxon>
        <taxon>Crustacea</taxon>
        <taxon>Branchiopoda</taxon>
        <taxon>Diplostraca</taxon>
        <taxon>Cladocera</taxon>
        <taxon>Anomopoda</taxon>
        <taxon>Daphniidae</taxon>
        <taxon>Daphnia</taxon>
    </lineage>
</organism>
<reference evidence="3 4" key="1">
    <citation type="journal article" date="2023" name="Nucleic Acids Res.">
        <title>The hologenome of Daphnia magna reveals possible DNA methylation and microbiome-mediated evolution of the host genome.</title>
        <authorList>
            <person name="Chaturvedi A."/>
            <person name="Li X."/>
            <person name="Dhandapani V."/>
            <person name="Marshall H."/>
            <person name="Kissane S."/>
            <person name="Cuenca-Cambronero M."/>
            <person name="Asole G."/>
            <person name="Calvet F."/>
            <person name="Ruiz-Romero M."/>
            <person name="Marangio P."/>
            <person name="Guigo R."/>
            <person name="Rago D."/>
            <person name="Mirbahai L."/>
            <person name="Eastwood N."/>
            <person name="Colbourne J.K."/>
            <person name="Zhou J."/>
            <person name="Mallon E."/>
            <person name="Orsini L."/>
        </authorList>
    </citation>
    <scope>NUCLEOTIDE SEQUENCE [LARGE SCALE GENOMIC DNA]</scope>
    <source>
        <strain evidence="3">LRV0_1</strain>
    </source>
</reference>
<gene>
    <name evidence="3" type="ORF">OUZ56_032332</name>
</gene>
<keyword evidence="4" id="KW-1185">Reference proteome</keyword>
<evidence type="ECO:0000313" key="4">
    <source>
        <dbReference type="Proteomes" id="UP001234178"/>
    </source>
</evidence>
<evidence type="ECO:0000259" key="2">
    <source>
        <dbReference type="SMART" id="SM00563"/>
    </source>
</evidence>
<dbReference type="PANTHER" id="PTHR22753:SF14">
    <property type="entry name" value="MONOACYLGLYCEROL_DIACYLGLYCEROL O-ACYLTRANSFERASE"/>
    <property type="match status" value="1"/>
</dbReference>
<sequence>MKRLPFQRRKQRATIGRVGRGKPGHVGPVEAHVAAGNPCPVEGRHIGKSDEPLRGAAATSFKFFHNSWCAVAAPRSKHRLDPSVGKRLFQAGQPRAVAARQVARVGGTHVKASKFKRFNRRRGDDHLVAPTKPGDPGPKGAPVGGTARRDNGDPRSTVKRRRTGGRRRRHRSVKHGRHLTTIGDGAKRGLPGAKTTGLDAIDDFVSARMGEEFNARLDRVPTTFGEGSTDPFGLDREWVKYAIASVAVLHRHYFRTEVFGAENVPKGRVLLIANHSGQIPIDGALIGASMFMDVEPPRFCRAMVEKFTQTLLVGQVVGVPENARTLLRREEALLVFPEGVKGISKPFDRRYRLADFGLGFMRLAMETDTPIVPVAVVGGEEQYISVKNMDGLAKFLRVPSLPLLPQLLLPGGALPLPTKYRIWFGEPMTFQGDPDDDDAVIAEKVETVRATIQTMVNRGVRERKSIFF</sequence>
<comment type="caution">
    <text evidence="3">The sequence shown here is derived from an EMBL/GenBank/DDBJ whole genome shotgun (WGS) entry which is preliminary data.</text>
</comment>
<accession>A0ABR0B8M0</accession>
<feature type="region of interest" description="Disordered" evidence="1">
    <location>
        <begin position="115"/>
        <end position="193"/>
    </location>
</feature>
<evidence type="ECO:0000313" key="3">
    <source>
        <dbReference type="EMBL" id="KAK4044926.1"/>
    </source>
</evidence>
<feature type="domain" description="Phospholipid/glycerol acyltransferase" evidence="2">
    <location>
        <begin position="269"/>
        <end position="379"/>
    </location>
</feature>
<feature type="compositionally biased region" description="Basic residues" evidence="1">
    <location>
        <begin position="157"/>
        <end position="178"/>
    </location>
</feature>
<protein>
    <recommendedName>
        <fullName evidence="2">Phospholipid/glycerol acyltransferase domain-containing protein</fullName>
    </recommendedName>
</protein>
<evidence type="ECO:0000256" key="1">
    <source>
        <dbReference type="SAM" id="MobiDB-lite"/>
    </source>
</evidence>
<dbReference type="SMART" id="SM00563">
    <property type="entry name" value="PlsC"/>
    <property type="match status" value="1"/>
</dbReference>
<proteinExistence type="predicted"/>
<name>A0ABR0B8M0_9CRUS</name>
<dbReference type="Proteomes" id="UP001234178">
    <property type="component" value="Unassembled WGS sequence"/>
</dbReference>
<dbReference type="PANTHER" id="PTHR22753">
    <property type="entry name" value="TRANSMEMBRANE PROTEIN 68"/>
    <property type="match status" value="1"/>
</dbReference>